<dbReference type="SUPFAM" id="SSF56014">
    <property type="entry name" value="Nitrite and sulphite reductase 4Fe-4S domain-like"/>
    <property type="match status" value="2"/>
</dbReference>
<evidence type="ECO:0000313" key="10">
    <source>
        <dbReference type="EMBL" id="KMQ81186.1"/>
    </source>
</evidence>
<dbReference type="Pfam" id="PF03460">
    <property type="entry name" value="NIR_SIR_ferr"/>
    <property type="match status" value="2"/>
</dbReference>
<protein>
    <submittedName>
        <fullName evidence="10">Cobalamin biosynthesis protein CobG</fullName>
    </submittedName>
</protein>
<feature type="compositionally biased region" description="Basic and acidic residues" evidence="7">
    <location>
        <begin position="43"/>
        <end position="57"/>
    </location>
</feature>
<comment type="caution">
    <text evidence="10">The sequence shown here is derived from an EMBL/GenBank/DDBJ whole genome shotgun (WGS) entry which is preliminary data.</text>
</comment>
<feature type="domain" description="Nitrite/Sulfite reductase ferredoxin-like" evidence="9">
    <location>
        <begin position="104"/>
        <end position="157"/>
    </location>
</feature>
<sequence>MICQGLIENTAKLWLLPQLYAESPRSTATGFYREGAGANVDLPSRRPADSTHSRDANRAGCIGWQQDRREQSLRATLLTSTSLTARVSACPGLMRIVPAHDGGLARLRLAGGELSARAAHAVAEASRRCGSGVIEVTNRANLQLRGIRDDAQAQLVALAVGAGLGPSSETGDDLRNLMLSPLASDDTRALAFELIDAMQNDANLHALSPKFALQLDGGEPLAMLDHVHDLWLASLDHTHTRYAFGFAGSMPHRFNDMPALGSIARDDFVPFVMRVLHTFLALASPDEKRMRNLLERVGEAAFVDALDLSLENADTWRRAPVDASLRLGAHSLASGNMHYVGAQTRLGRLNAATFDAIADLSASHARSRILVTPWQSVLLPLVEASQMPYVLERLDELGLATDAKAPYARLIACTGSSGCIKSFSDTKADARLLAPLLPENIEVHLTGCTRSCAAARPVEATLLAVDPGRYDLYHHARLDAQDITIEEAAARLARNHTDA</sequence>
<evidence type="ECO:0000256" key="5">
    <source>
        <dbReference type="ARBA" id="ARBA00023004"/>
    </source>
</evidence>
<evidence type="ECO:0000256" key="1">
    <source>
        <dbReference type="ARBA" id="ARBA00022485"/>
    </source>
</evidence>
<dbReference type="InterPro" id="IPR051329">
    <property type="entry name" value="NIR_SIR_4Fe-4S"/>
</dbReference>
<dbReference type="SUPFAM" id="SSF55124">
    <property type="entry name" value="Nitrite/Sulfite reductase N-terminal domain-like"/>
    <property type="match status" value="2"/>
</dbReference>
<evidence type="ECO:0000256" key="2">
    <source>
        <dbReference type="ARBA" id="ARBA00022617"/>
    </source>
</evidence>
<name>A0ABR5HP82_9BURK</name>
<dbReference type="PANTHER" id="PTHR32439:SF9">
    <property type="entry name" value="BLR3264 PROTEIN"/>
    <property type="match status" value="1"/>
</dbReference>
<evidence type="ECO:0000256" key="6">
    <source>
        <dbReference type="ARBA" id="ARBA00023014"/>
    </source>
</evidence>
<evidence type="ECO:0000313" key="11">
    <source>
        <dbReference type="Proteomes" id="UP000242951"/>
    </source>
</evidence>
<reference evidence="10 11" key="1">
    <citation type="submission" date="2015-06" db="EMBL/GenBank/DDBJ databases">
        <title>Comparative genomics of Burkholderia leaf nodule symbionts.</title>
        <authorList>
            <person name="Carlier A."/>
            <person name="Eberl L."/>
            <person name="Pinto-Carbo M."/>
        </authorList>
    </citation>
    <scope>NUCLEOTIDE SEQUENCE [LARGE SCALE GENOMIC DNA]</scope>
    <source>
        <strain evidence="10 11">UZHbot3</strain>
    </source>
</reference>
<proteinExistence type="predicted"/>
<evidence type="ECO:0000256" key="7">
    <source>
        <dbReference type="SAM" id="MobiDB-lite"/>
    </source>
</evidence>
<dbReference type="Proteomes" id="UP000242951">
    <property type="component" value="Unassembled WGS sequence"/>
</dbReference>
<keyword evidence="5" id="KW-0408">Iron</keyword>
<keyword evidence="2" id="KW-0349">Heme</keyword>
<keyword evidence="6" id="KW-0411">Iron-sulfur</keyword>
<keyword evidence="4" id="KW-0560">Oxidoreductase</keyword>
<accession>A0ABR5HP82</accession>
<dbReference type="EMBL" id="LELG01000005">
    <property type="protein sequence ID" value="KMQ81186.1"/>
    <property type="molecule type" value="Genomic_DNA"/>
</dbReference>
<dbReference type="InterPro" id="IPR036136">
    <property type="entry name" value="Nit/Sulf_reduc_fer-like_dom_sf"/>
</dbReference>
<feature type="domain" description="Nitrite/Sulfite reductase ferredoxin-like" evidence="9">
    <location>
        <begin position="336"/>
        <end position="396"/>
    </location>
</feature>
<evidence type="ECO:0000256" key="4">
    <source>
        <dbReference type="ARBA" id="ARBA00023002"/>
    </source>
</evidence>
<evidence type="ECO:0000256" key="3">
    <source>
        <dbReference type="ARBA" id="ARBA00022723"/>
    </source>
</evidence>
<dbReference type="InterPro" id="IPR006067">
    <property type="entry name" value="NO2/SO3_Rdtase_4Fe4S_dom"/>
</dbReference>
<dbReference type="Pfam" id="PF01077">
    <property type="entry name" value="NIR_SIR"/>
    <property type="match status" value="1"/>
</dbReference>
<dbReference type="Gene3D" id="3.90.480.10">
    <property type="entry name" value="Sulfite Reductase Hemoprotein,Domain 2"/>
    <property type="match status" value="1"/>
</dbReference>
<organism evidence="10 11">
    <name type="scientific">Candidatus Burkholderia pumila</name>
    <dbReference type="NCBI Taxonomy" id="1090375"/>
    <lineage>
        <taxon>Bacteria</taxon>
        <taxon>Pseudomonadati</taxon>
        <taxon>Pseudomonadota</taxon>
        <taxon>Betaproteobacteria</taxon>
        <taxon>Burkholderiales</taxon>
        <taxon>Burkholderiaceae</taxon>
        <taxon>Burkholderia</taxon>
    </lineage>
</organism>
<dbReference type="InterPro" id="IPR012798">
    <property type="entry name" value="Cbl_synth_CobG-like"/>
</dbReference>
<evidence type="ECO:0000259" key="8">
    <source>
        <dbReference type="Pfam" id="PF01077"/>
    </source>
</evidence>
<keyword evidence="1" id="KW-0004">4Fe-4S</keyword>
<dbReference type="Gene3D" id="3.30.413.10">
    <property type="entry name" value="Sulfite Reductase Hemoprotein, domain 1"/>
    <property type="match status" value="2"/>
</dbReference>
<feature type="domain" description="Nitrite/sulphite reductase 4Fe-4S" evidence="8">
    <location>
        <begin position="171"/>
        <end position="311"/>
    </location>
</feature>
<dbReference type="InterPro" id="IPR045854">
    <property type="entry name" value="NO2/SO3_Rdtase_4Fe4S_sf"/>
</dbReference>
<dbReference type="InterPro" id="IPR005117">
    <property type="entry name" value="NiRdtase/SiRdtase_haem-b_fer"/>
</dbReference>
<keyword evidence="3" id="KW-0479">Metal-binding</keyword>
<keyword evidence="11" id="KW-1185">Reference proteome</keyword>
<gene>
    <name evidence="10" type="ORF">BPMI_01726</name>
</gene>
<evidence type="ECO:0000259" key="9">
    <source>
        <dbReference type="Pfam" id="PF03460"/>
    </source>
</evidence>
<feature type="region of interest" description="Disordered" evidence="7">
    <location>
        <begin position="39"/>
        <end position="61"/>
    </location>
</feature>
<dbReference type="NCBIfam" id="TIGR02435">
    <property type="entry name" value="CobG"/>
    <property type="match status" value="1"/>
</dbReference>
<dbReference type="PANTHER" id="PTHR32439">
    <property type="entry name" value="FERREDOXIN--NITRITE REDUCTASE, CHLOROPLASTIC"/>
    <property type="match status" value="1"/>
</dbReference>